<accession>A0A4R4D7I8</accession>
<sequence length="117" mass="13007">MTTDQPDIFKDRLRAARELKGMSQSELAATAKLPASSIAHFESGARKPSFDNLRRLGIALMVTTDYLLGRVDIPDMAGAGDPLFRHMANISGADRPLAEEMLRLLAERNQNRRKDEP</sequence>
<proteinExistence type="predicted"/>
<reference evidence="2 3" key="1">
    <citation type="submission" date="2019-03" db="EMBL/GenBank/DDBJ databases">
        <title>Paracraurococcus aquatilis NE82 genome sequence.</title>
        <authorList>
            <person name="Zhao Y."/>
            <person name="Du Z."/>
        </authorList>
    </citation>
    <scope>NUCLEOTIDE SEQUENCE [LARGE SCALE GENOMIC DNA]</scope>
    <source>
        <strain evidence="2 3">NE82</strain>
    </source>
</reference>
<gene>
    <name evidence="2" type="ORF">EXY23_20700</name>
</gene>
<dbReference type="Gene3D" id="1.10.260.40">
    <property type="entry name" value="lambda repressor-like DNA-binding domains"/>
    <property type="match status" value="1"/>
</dbReference>
<dbReference type="PANTHER" id="PTHR43236:SF2">
    <property type="entry name" value="BLL0069 PROTEIN"/>
    <property type="match status" value="1"/>
</dbReference>
<feature type="domain" description="HTH cro/C1-type" evidence="1">
    <location>
        <begin position="13"/>
        <end position="67"/>
    </location>
</feature>
<evidence type="ECO:0000313" key="3">
    <source>
        <dbReference type="Proteomes" id="UP000295023"/>
    </source>
</evidence>
<dbReference type="PANTHER" id="PTHR43236">
    <property type="entry name" value="ANTITOXIN HIGA1"/>
    <property type="match status" value="1"/>
</dbReference>
<comment type="caution">
    <text evidence="2">The sequence shown here is derived from an EMBL/GenBank/DDBJ whole genome shotgun (WGS) entry which is preliminary data.</text>
</comment>
<organism evidence="2 3">
    <name type="scientific">Roseicella aquatilis</name>
    <dbReference type="NCBI Taxonomy" id="2527868"/>
    <lineage>
        <taxon>Bacteria</taxon>
        <taxon>Pseudomonadati</taxon>
        <taxon>Pseudomonadota</taxon>
        <taxon>Alphaproteobacteria</taxon>
        <taxon>Acetobacterales</taxon>
        <taxon>Roseomonadaceae</taxon>
        <taxon>Roseicella</taxon>
    </lineage>
</organism>
<dbReference type="PROSITE" id="PS50943">
    <property type="entry name" value="HTH_CROC1"/>
    <property type="match status" value="1"/>
</dbReference>
<dbReference type="AlphaFoldDB" id="A0A4R4D7I8"/>
<dbReference type="SMART" id="SM00530">
    <property type="entry name" value="HTH_XRE"/>
    <property type="match status" value="1"/>
</dbReference>
<dbReference type="InterPro" id="IPR001387">
    <property type="entry name" value="Cro/C1-type_HTH"/>
</dbReference>
<dbReference type="InterPro" id="IPR010982">
    <property type="entry name" value="Lambda_DNA-bd_dom_sf"/>
</dbReference>
<dbReference type="InterPro" id="IPR052345">
    <property type="entry name" value="Rad_response_metalloprotease"/>
</dbReference>
<dbReference type="CDD" id="cd00093">
    <property type="entry name" value="HTH_XRE"/>
    <property type="match status" value="1"/>
</dbReference>
<evidence type="ECO:0000259" key="1">
    <source>
        <dbReference type="PROSITE" id="PS50943"/>
    </source>
</evidence>
<dbReference type="EMBL" id="SKBM01000025">
    <property type="protein sequence ID" value="TCZ55753.1"/>
    <property type="molecule type" value="Genomic_DNA"/>
</dbReference>
<protein>
    <submittedName>
        <fullName evidence="2">XRE family transcriptional regulator</fullName>
    </submittedName>
</protein>
<dbReference type="Pfam" id="PF01381">
    <property type="entry name" value="HTH_3"/>
    <property type="match status" value="1"/>
</dbReference>
<dbReference type="RefSeq" id="WP_132294064.1">
    <property type="nucleotide sequence ID" value="NZ_SKBM01000025.1"/>
</dbReference>
<dbReference type="Proteomes" id="UP000295023">
    <property type="component" value="Unassembled WGS sequence"/>
</dbReference>
<dbReference type="GO" id="GO:0003677">
    <property type="term" value="F:DNA binding"/>
    <property type="evidence" value="ECO:0007669"/>
    <property type="project" value="InterPro"/>
</dbReference>
<name>A0A4R4D7I8_9PROT</name>
<dbReference type="OrthoDB" id="8895516at2"/>
<evidence type="ECO:0000313" key="2">
    <source>
        <dbReference type="EMBL" id="TCZ55753.1"/>
    </source>
</evidence>
<keyword evidence="3" id="KW-1185">Reference proteome</keyword>
<dbReference type="SUPFAM" id="SSF47413">
    <property type="entry name" value="lambda repressor-like DNA-binding domains"/>
    <property type="match status" value="1"/>
</dbReference>